<name>A0A6C0IP63_9ZZZZ</name>
<accession>A0A6C0IP63</accession>
<organism evidence="1">
    <name type="scientific">viral metagenome</name>
    <dbReference type="NCBI Taxonomy" id="1070528"/>
    <lineage>
        <taxon>unclassified sequences</taxon>
        <taxon>metagenomes</taxon>
        <taxon>organismal metagenomes</taxon>
    </lineage>
</organism>
<dbReference type="EMBL" id="MN740228">
    <property type="protein sequence ID" value="QHT94599.1"/>
    <property type="molecule type" value="Genomic_DNA"/>
</dbReference>
<sequence length="77" mass="8959">MDKDETIKEMESTAKITKYKCDKCKKSFICKTCDSESSIRFKHRTHCYSGQLGIGVNCTEYHTCNECFVPDEDDWAF</sequence>
<evidence type="ECO:0000313" key="1">
    <source>
        <dbReference type="EMBL" id="QHT94599.1"/>
    </source>
</evidence>
<protein>
    <submittedName>
        <fullName evidence="1">Uncharacterized protein</fullName>
    </submittedName>
</protein>
<reference evidence="1" key="1">
    <citation type="journal article" date="2020" name="Nature">
        <title>Giant virus diversity and host interactions through global metagenomics.</title>
        <authorList>
            <person name="Schulz F."/>
            <person name="Roux S."/>
            <person name="Paez-Espino D."/>
            <person name="Jungbluth S."/>
            <person name="Walsh D.A."/>
            <person name="Denef V.J."/>
            <person name="McMahon K.D."/>
            <person name="Konstantinidis K.T."/>
            <person name="Eloe-Fadrosh E.A."/>
            <person name="Kyrpides N.C."/>
            <person name="Woyke T."/>
        </authorList>
    </citation>
    <scope>NUCLEOTIDE SEQUENCE</scope>
    <source>
        <strain evidence="1">GVMAG-M-3300024261-26</strain>
    </source>
</reference>
<proteinExistence type="predicted"/>
<dbReference type="AlphaFoldDB" id="A0A6C0IP63"/>